<evidence type="ECO:0000256" key="12">
    <source>
        <dbReference type="ARBA" id="ARBA00045097"/>
    </source>
</evidence>
<comment type="similarity">
    <text evidence="3">Belongs to the glycosyltransferase 2 family.</text>
</comment>
<evidence type="ECO:0000256" key="1">
    <source>
        <dbReference type="ARBA" id="ARBA00004389"/>
    </source>
</evidence>
<dbReference type="Gene3D" id="3.90.550.10">
    <property type="entry name" value="Spore Coat Polysaccharide Biosynthesis Protein SpsA, Chain A"/>
    <property type="match status" value="1"/>
</dbReference>
<evidence type="ECO:0000256" key="6">
    <source>
        <dbReference type="ARBA" id="ARBA00022679"/>
    </source>
</evidence>
<evidence type="ECO:0000256" key="9">
    <source>
        <dbReference type="ARBA" id="ARBA00022968"/>
    </source>
</evidence>
<evidence type="ECO:0000256" key="2">
    <source>
        <dbReference type="ARBA" id="ARBA00004922"/>
    </source>
</evidence>
<dbReference type="Proteomes" id="UP000230553">
    <property type="component" value="Unassembled WGS sequence"/>
</dbReference>
<name>A0A2M7TGY6_9BACT</name>
<keyword evidence="11" id="KW-0472">Membrane</keyword>
<comment type="pathway">
    <text evidence="2">Protein modification; protein glycosylation.</text>
</comment>
<evidence type="ECO:0000256" key="10">
    <source>
        <dbReference type="ARBA" id="ARBA00022989"/>
    </source>
</evidence>
<keyword evidence="7" id="KW-0812">Transmembrane</keyword>
<evidence type="ECO:0000256" key="8">
    <source>
        <dbReference type="ARBA" id="ARBA00022824"/>
    </source>
</evidence>
<organism evidence="14 15">
    <name type="scientific">Candidatus Wolfebacteria bacterium CG_4_10_14_0_2_um_filter_39_18</name>
    <dbReference type="NCBI Taxonomy" id="1975061"/>
    <lineage>
        <taxon>Bacteria</taxon>
        <taxon>Candidatus Wolfeibacteriota</taxon>
    </lineage>
</organism>
<keyword evidence="8" id="KW-0256">Endoplasmic reticulum</keyword>
<evidence type="ECO:0000313" key="14">
    <source>
        <dbReference type="EMBL" id="PIZ45450.1"/>
    </source>
</evidence>
<dbReference type="PANTHER" id="PTHR10859:SF91">
    <property type="entry name" value="DOLICHYL-PHOSPHATE BETA-GLUCOSYLTRANSFERASE"/>
    <property type="match status" value="1"/>
</dbReference>
<keyword evidence="5" id="KW-0328">Glycosyltransferase</keyword>
<protein>
    <recommendedName>
        <fullName evidence="4">dolichyl-phosphate beta-glucosyltransferase</fullName>
        <ecNumber evidence="4">2.4.1.117</ecNumber>
    </recommendedName>
</protein>
<evidence type="ECO:0000256" key="4">
    <source>
        <dbReference type="ARBA" id="ARBA00012583"/>
    </source>
</evidence>
<accession>A0A2M7TGY6</accession>
<dbReference type="GO" id="GO:0006487">
    <property type="term" value="P:protein N-linked glycosylation"/>
    <property type="evidence" value="ECO:0007669"/>
    <property type="project" value="TreeGrafter"/>
</dbReference>
<gene>
    <name evidence="14" type="ORF">COY31_00310</name>
</gene>
<feature type="domain" description="Glycosyltransferase 2-like" evidence="13">
    <location>
        <begin position="6"/>
        <end position="174"/>
    </location>
</feature>
<dbReference type="CDD" id="cd04188">
    <property type="entry name" value="DPG_synthase"/>
    <property type="match status" value="1"/>
</dbReference>
<dbReference type="InterPro" id="IPR035518">
    <property type="entry name" value="DPG_synthase"/>
</dbReference>
<dbReference type="PANTHER" id="PTHR10859">
    <property type="entry name" value="GLYCOSYL TRANSFERASE"/>
    <property type="match status" value="1"/>
</dbReference>
<evidence type="ECO:0000256" key="3">
    <source>
        <dbReference type="ARBA" id="ARBA00006739"/>
    </source>
</evidence>
<dbReference type="GO" id="GO:0004581">
    <property type="term" value="F:dolichyl-phosphate beta-glucosyltransferase activity"/>
    <property type="evidence" value="ECO:0007669"/>
    <property type="project" value="UniProtKB-EC"/>
</dbReference>
<keyword evidence="6" id="KW-0808">Transferase</keyword>
<keyword evidence="9" id="KW-0735">Signal-anchor</keyword>
<reference evidence="15" key="1">
    <citation type="submission" date="2017-09" db="EMBL/GenBank/DDBJ databases">
        <title>Depth-based differentiation of microbial function through sediment-hosted aquifers and enrichment of novel symbionts in the deep terrestrial subsurface.</title>
        <authorList>
            <person name="Probst A.J."/>
            <person name="Ladd B."/>
            <person name="Jarett J.K."/>
            <person name="Geller-Mcgrath D.E."/>
            <person name="Sieber C.M.K."/>
            <person name="Emerson J.B."/>
            <person name="Anantharaman K."/>
            <person name="Thomas B.C."/>
            <person name="Malmstrom R."/>
            <person name="Stieglmeier M."/>
            <person name="Klingl A."/>
            <person name="Woyke T."/>
            <person name="Ryan C.M."/>
            <person name="Banfield J.F."/>
        </authorList>
    </citation>
    <scope>NUCLEOTIDE SEQUENCE [LARGE SCALE GENOMIC DNA]</scope>
</reference>
<evidence type="ECO:0000313" key="15">
    <source>
        <dbReference type="Proteomes" id="UP000230553"/>
    </source>
</evidence>
<evidence type="ECO:0000256" key="7">
    <source>
        <dbReference type="ARBA" id="ARBA00022692"/>
    </source>
</evidence>
<keyword evidence="10" id="KW-1133">Transmembrane helix</keyword>
<dbReference type="EMBL" id="PFNM01000005">
    <property type="protein sequence ID" value="PIZ45450.1"/>
    <property type="molecule type" value="Genomic_DNA"/>
</dbReference>
<proteinExistence type="inferred from homology"/>
<evidence type="ECO:0000259" key="13">
    <source>
        <dbReference type="Pfam" id="PF00535"/>
    </source>
</evidence>
<dbReference type="EC" id="2.4.1.117" evidence="4"/>
<evidence type="ECO:0000256" key="5">
    <source>
        <dbReference type="ARBA" id="ARBA00022676"/>
    </source>
</evidence>
<dbReference type="Pfam" id="PF00535">
    <property type="entry name" value="Glycos_transf_2"/>
    <property type="match status" value="1"/>
</dbReference>
<comment type="subcellular location">
    <subcellularLocation>
        <location evidence="1">Endoplasmic reticulum membrane</location>
        <topology evidence="1">Single-pass membrane protein</topology>
    </subcellularLocation>
</comment>
<sequence>MKPYLSVIIPAYNEAKRLPATLVDLDKYFKNVDYEYEIIVVDNNSTDATREVIERFSHIVKSLRMLECKTLGKGAAVQAGMLNAKGEYRLFIDADNAIKIDHLDKFWPYLKQNYDIIIGSIELKDSKIEEHDAGYRRILGKLAKYLIRALTIWEIHDTQRAFKIFPAEAAEKIFSRQTVIKWLFDIEILIIAKKLGYKIKEIPVTWINPPESKVVFADYFRSLKELMKIKWKLITGKYNIN</sequence>
<dbReference type="InterPro" id="IPR001173">
    <property type="entry name" value="Glyco_trans_2-like"/>
</dbReference>
<dbReference type="InterPro" id="IPR029044">
    <property type="entry name" value="Nucleotide-diphossugar_trans"/>
</dbReference>
<evidence type="ECO:0000256" key="11">
    <source>
        <dbReference type="ARBA" id="ARBA00023136"/>
    </source>
</evidence>
<comment type="caution">
    <text evidence="14">The sequence shown here is derived from an EMBL/GenBank/DDBJ whole genome shotgun (WGS) entry which is preliminary data.</text>
</comment>
<dbReference type="AlphaFoldDB" id="A0A2M7TGY6"/>
<dbReference type="SUPFAM" id="SSF53448">
    <property type="entry name" value="Nucleotide-diphospho-sugar transferases"/>
    <property type="match status" value="1"/>
</dbReference>
<comment type="catalytic activity">
    <reaction evidence="12">
        <text>a di-trans,poly-cis-dolichyl phosphate + UDP-alpha-D-glucose = a di-trans,poly-cis-dolichyl beta-D-glucosyl phosphate + UDP</text>
        <dbReference type="Rhea" id="RHEA:15401"/>
        <dbReference type="Rhea" id="RHEA-COMP:19498"/>
        <dbReference type="Rhea" id="RHEA-COMP:19502"/>
        <dbReference type="ChEBI" id="CHEBI:57525"/>
        <dbReference type="ChEBI" id="CHEBI:57683"/>
        <dbReference type="ChEBI" id="CHEBI:58223"/>
        <dbReference type="ChEBI" id="CHEBI:58885"/>
        <dbReference type="EC" id="2.4.1.117"/>
    </reaction>
    <physiologicalReaction direction="left-to-right" evidence="12">
        <dbReference type="Rhea" id="RHEA:15402"/>
    </physiologicalReaction>
</comment>